<evidence type="ECO:0008006" key="3">
    <source>
        <dbReference type="Google" id="ProtNLM"/>
    </source>
</evidence>
<sequence>MTDVQIDLFKFFRNLRLHDFFDKSETYMTPLEMSSSVRCINRSTTLINRLTCPTVSQGPAEVPENSERTTFRAKSSFVPPPKRNASIETFCRIVENDVTDLLKDKQKHKSYDNLSRDERMALKDLMSDPSIIIKKCDKGGRICIQKKCDYVNEYRRQLSKGDFYRKLNCDPTLEFQHNISSTVESCLKSGQITKKEVEFLCVKFSKIPTFYTVTKLHKQVSPPPGRPIVAAIDSVTSNISKCMDYHIKPMVENLPSYVKDTSHMISLIEGLGRLPEGTLLATFNVESLYTNIPHTGGLQALQNFLQQRDSTLAPSNDCILQLTELVLSHNYFVFESDSFLQIWGVAIP</sequence>
<dbReference type="Proteomes" id="UP000472277">
    <property type="component" value="Chromosome 17"/>
</dbReference>
<dbReference type="Ensembl" id="ENSSTUT00000012182.1">
    <property type="protein sequence ID" value="ENSSTUP00000011479.1"/>
    <property type="gene ID" value="ENSSTUG00000005473.1"/>
</dbReference>
<dbReference type="OMA" id="CRIVEND"/>
<reference evidence="1" key="1">
    <citation type="submission" date="2025-08" db="UniProtKB">
        <authorList>
            <consortium name="Ensembl"/>
        </authorList>
    </citation>
    <scope>IDENTIFICATION</scope>
</reference>
<accession>A0A673WHK7</accession>
<dbReference type="GeneTree" id="ENSGT00940000154669"/>
<dbReference type="AlphaFoldDB" id="A0A673WHK7"/>
<evidence type="ECO:0000313" key="2">
    <source>
        <dbReference type="Proteomes" id="UP000472277"/>
    </source>
</evidence>
<name>A0A673WHK7_SALTR</name>
<organism evidence="1 2">
    <name type="scientific">Salmo trutta</name>
    <name type="common">Brown trout</name>
    <dbReference type="NCBI Taxonomy" id="8032"/>
    <lineage>
        <taxon>Eukaryota</taxon>
        <taxon>Metazoa</taxon>
        <taxon>Chordata</taxon>
        <taxon>Craniata</taxon>
        <taxon>Vertebrata</taxon>
        <taxon>Euteleostomi</taxon>
        <taxon>Actinopterygii</taxon>
        <taxon>Neopterygii</taxon>
        <taxon>Teleostei</taxon>
        <taxon>Protacanthopterygii</taxon>
        <taxon>Salmoniformes</taxon>
        <taxon>Salmonidae</taxon>
        <taxon>Salmoninae</taxon>
        <taxon>Salmo</taxon>
    </lineage>
</organism>
<dbReference type="InParanoid" id="A0A673WHK7"/>
<dbReference type="PANTHER" id="PTHR21301:SF12">
    <property type="match status" value="1"/>
</dbReference>
<reference evidence="1" key="2">
    <citation type="submission" date="2025-09" db="UniProtKB">
        <authorList>
            <consortium name="Ensembl"/>
        </authorList>
    </citation>
    <scope>IDENTIFICATION</scope>
</reference>
<keyword evidence="2" id="KW-1185">Reference proteome</keyword>
<dbReference type="PANTHER" id="PTHR21301">
    <property type="entry name" value="REVERSE TRANSCRIPTASE"/>
    <property type="match status" value="1"/>
</dbReference>
<proteinExistence type="predicted"/>
<protein>
    <recommendedName>
        <fullName evidence="3">Reverse transcriptase domain-containing protein</fullName>
    </recommendedName>
</protein>
<evidence type="ECO:0000313" key="1">
    <source>
        <dbReference type="Ensembl" id="ENSSTUP00000011479.1"/>
    </source>
</evidence>